<keyword evidence="6" id="KW-0325">Glycoprotein</keyword>
<dbReference type="Gene3D" id="3.30.200.20">
    <property type="entry name" value="Phosphorylase Kinase, domain 1"/>
    <property type="match status" value="1"/>
</dbReference>
<organism evidence="10 11">
    <name type="scientific">Miscanthus lutarioriparius</name>
    <dbReference type="NCBI Taxonomy" id="422564"/>
    <lineage>
        <taxon>Eukaryota</taxon>
        <taxon>Viridiplantae</taxon>
        <taxon>Streptophyta</taxon>
        <taxon>Embryophyta</taxon>
        <taxon>Tracheophyta</taxon>
        <taxon>Spermatophyta</taxon>
        <taxon>Magnoliopsida</taxon>
        <taxon>Liliopsida</taxon>
        <taxon>Poales</taxon>
        <taxon>Poaceae</taxon>
        <taxon>PACMAD clade</taxon>
        <taxon>Panicoideae</taxon>
        <taxon>Andropogonodae</taxon>
        <taxon>Andropogoneae</taxon>
        <taxon>Saccharinae</taxon>
        <taxon>Miscanthus</taxon>
    </lineage>
</organism>
<reference evidence="10" key="1">
    <citation type="submission" date="2020-10" db="EMBL/GenBank/DDBJ databases">
        <authorList>
            <person name="Han B."/>
            <person name="Lu T."/>
            <person name="Zhao Q."/>
            <person name="Huang X."/>
            <person name="Zhao Y."/>
        </authorList>
    </citation>
    <scope>NUCLEOTIDE SEQUENCE</scope>
</reference>
<evidence type="ECO:0000256" key="3">
    <source>
        <dbReference type="ARBA" id="ARBA00022741"/>
    </source>
</evidence>
<keyword evidence="2 8" id="KW-0732">Signal</keyword>
<evidence type="ECO:0000256" key="6">
    <source>
        <dbReference type="ARBA" id="ARBA00023180"/>
    </source>
</evidence>
<dbReference type="FunFam" id="2.10.25.10:FF:000583">
    <property type="entry name" value="Os02g0633066 protein"/>
    <property type="match status" value="1"/>
</dbReference>
<evidence type="ECO:0000256" key="5">
    <source>
        <dbReference type="ARBA" id="ARBA00023157"/>
    </source>
</evidence>
<dbReference type="Pfam" id="PF13947">
    <property type="entry name" value="GUB_WAK_bind"/>
    <property type="match status" value="2"/>
</dbReference>
<dbReference type="Pfam" id="PF07714">
    <property type="entry name" value="PK_Tyr_Ser-Thr"/>
    <property type="match status" value="1"/>
</dbReference>
<protein>
    <recommendedName>
        <fullName evidence="9">Protein kinase domain-containing protein</fullName>
    </recommendedName>
</protein>
<keyword evidence="5" id="KW-1015">Disulfide bond</keyword>
<dbReference type="InterPro" id="IPR000719">
    <property type="entry name" value="Prot_kinase_dom"/>
</dbReference>
<dbReference type="SUPFAM" id="SSF56112">
    <property type="entry name" value="Protein kinase-like (PK-like)"/>
    <property type="match status" value="1"/>
</dbReference>
<keyword evidence="7" id="KW-1133">Transmembrane helix</keyword>
<comment type="subcellular location">
    <subcellularLocation>
        <location evidence="1">Membrane</location>
        <topology evidence="1">Single-pass type I membrane protein</topology>
    </subcellularLocation>
</comment>
<dbReference type="CDD" id="cd00054">
    <property type="entry name" value="EGF_CA"/>
    <property type="match status" value="1"/>
</dbReference>
<dbReference type="InterPro" id="IPR009030">
    <property type="entry name" value="Growth_fac_rcpt_cys_sf"/>
</dbReference>
<dbReference type="Proteomes" id="UP000604825">
    <property type="component" value="Unassembled WGS sequence"/>
</dbReference>
<dbReference type="PANTHER" id="PTHR27005">
    <property type="entry name" value="WALL-ASSOCIATED RECEPTOR KINASE-LIKE 21"/>
    <property type="match status" value="1"/>
</dbReference>
<evidence type="ECO:0000313" key="10">
    <source>
        <dbReference type="EMBL" id="CAD6211556.1"/>
    </source>
</evidence>
<feature type="domain" description="Protein kinase" evidence="9">
    <location>
        <begin position="512"/>
        <end position="826"/>
    </location>
</feature>
<proteinExistence type="predicted"/>
<feature type="chain" id="PRO_5032567981" description="Protein kinase domain-containing protein" evidence="8">
    <location>
        <begin position="20"/>
        <end position="875"/>
    </location>
</feature>
<feature type="signal peptide" evidence="8">
    <location>
        <begin position="1"/>
        <end position="19"/>
    </location>
</feature>
<dbReference type="PROSITE" id="PS50011">
    <property type="entry name" value="PROTEIN_KINASE_DOM"/>
    <property type="match status" value="1"/>
</dbReference>
<evidence type="ECO:0000256" key="2">
    <source>
        <dbReference type="ARBA" id="ARBA00022729"/>
    </source>
</evidence>
<keyword evidence="3" id="KW-0547">Nucleotide-binding</keyword>
<dbReference type="InterPro" id="IPR008271">
    <property type="entry name" value="Ser/Thr_kinase_AS"/>
</dbReference>
<evidence type="ECO:0000256" key="7">
    <source>
        <dbReference type="SAM" id="Phobius"/>
    </source>
</evidence>
<keyword evidence="4" id="KW-0067">ATP-binding</keyword>
<evidence type="ECO:0000256" key="1">
    <source>
        <dbReference type="ARBA" id="ARBA00004479"/>
    </source>
</evidence>
<comment type="caution">
    <text evidence="10">The sequence shown here is derived from an EMBL/GenBank/DDBJ whole genome shotgun (WGS) entry which is preliminary data.</text>
</comment>
<dbReference type="PROSITE" id="PS00108">
    <property type="entry name" value="PROTEIN_KINASE_ST"/>
    <property type="match status" value="1"/>
</dbReference>
<dbReference type="GO" id="GO:0007166">
    <property type="term" value="P:cell surface receptor signaling pathway"/>
    <property type="evidence" value="ECO:0007669"/>
    <property type="project" value="InterPro"/>
</dbReference>
<dbReference type="PANTHER" id="PTHR27005:SF204">
    <property type="entry name" value="CALCIUM BINDING EGF DOMAIN CONTAINING PROTEIN, EXPRESSED"/>
    <property type="match status" value="1"/>
</dbReference>
<dbReference type="InterPro" id="IPR045274">
    <property type="entry name" value="WAK-like"/>
</dbReference>
<dbReference type="Gene3D" id="2.10.25.10">
    <property type="entry name" value="Laminin"/>
    <property type="match status" value="1"/>
</dbReference>
<evidence type="ECO:0000313" key="11">
    <source>
        <dbReference type="Proteomes" id="UP000604825"/>
    </source>
</evidence>
<dbReference type="InterPro" id="IPR001245">
    <property type="entry name" value="Ser-Thr/Tyr_kinase_cat_dom"/>
</dbReference>
<dbReference type="InterPro" id="IPR011009">
    <property type="entry name" value="Kinase-like_dom_sf"/>
</dbReference>
<keyword evidence="7" id="KW-0472">Membrane</keyword>
<keyword evidence="11" id="KW-1185">Reference proteome</keyword>
<gene>
    <name evidence="10" type="ORF">NCGR_LOCUS7518</name>
</gene>
<sequence>MQLLLVWSLASAVMLVASGAGPPSLATLAHCPKTCGDVSIWYPFGIGPGCFRQGFEVTCDRTTKPWKLFLGKGNTTTQVTALYPAGTVLASIVYTITMAPGVGTYNLSWQSPGRNLNIESYNYFAFLGCGIGICLFHPDTGDLVGHCTSKCSSMEAMLIATQGGSCNGMGCCTVTFPVPFRGFRVTIVKNNDTVPEPFHDITVKAFLSFRPCKFSIMDLLSDKINASIVAALSAYLSTVIADEHNCKQAQLDNKTHHILIFLTGAEYNLTPKTNCSRSCGNTYIPFPFGLEPGCFAKRRFQLNCASNRTLIGRPPAKYEVTNISLDEGLLYVNKLSESEDANTNYLSIYYGGSEYFGQQLIYGLEKSDLSEEYGSWSWSVTNLTCESAKRDRTYACISTNSECLGVTHGTIYIGYRCKCSPGFEGNPYVQNGCTSVHSLTYPMHAFDCATIGIFDNNFMISIEFDYIDECSIPNYCNGTCYNFQGSYGCCPQGMHFDPVRRQCTSSKRQSVLLGIVVGISSGFGVLLLTLTAIVLVKRWKIDTQKKIRRAYFRKNKGLLLEQLISSSESVTHNTRIFSLEESKIVEQSEIDQFVNEVAILSQIIHRNVVKLFGCCLESEVPLLVYEFISNGTLHDLLHGNLSAKCLLTWEDRIRIALEAAGALSYLHSSAVMPIFHRDVKSTNILLDDAFTAKVSDFGASRSISIDQTRVVTAVQGTFGYLDPVYYYTDQLTEKSDVYSFGVILVELLTRKKPIFLNHLGEKQNLCHYFLEVLRDKTTMDLVDCQVLEEASQSDVDEITLAAEMCLRPKGEQRPKMKEVELRLQLLRAKISRTYKEESKRGRETKQLLSSEYKSTPLTMNKRAENGLAVIPWSKK</sequence>
<dbReference type="SUPFAM" id="SSF57184">
    <property type="entry name" value="Growth factor receptor domain"/>
    <property type="match status" value="1"/>
</dbReference>
<dbReference type="GO" id="GO:0004674">
    <property type="term" value="F:protein serine/threonine kinase activity"/>
    <property type="evidence" value="ECO:0007669"/>
    <property type="project" value="TreeGrafter"/>
</dbReference>
<evidence type="ECO:0000259" key="9">
    <source>
        <dbReference type="PROSITE" id="PS50011"/>
    </source>
</evidence>
<dbReference type="GO" id="GO:0005524">
    <property type="term" value="F:ATP binding"/>
    <property type="evidence" value="ECO:0007669"/>
    <property type="project" value="UniProtKB-KW"/>
</dbReference>
<dbReference type="GO" id="GO:0005886">
    <property type="term" value="C:plasma membrane"/>
    <property type="evidence" value="ECO:0007669"/>
    <property type="project" value="TreeGrafter"/>
</dbReference>
<name>A0A811MLC7_9POAL</name>
<dbReference type="InterPro" id="IPR025287">
    <property type="entry name" value="WAK_GUB"/>
</dbReference>
<dbReference type="FunFam" id="1.10.510.10:FF:000084">
    <property type="entry name" value="Wall-associated receptor kinase 2"/>
    <property type="match status" value="1"/>
</dbReference>
<keyword evidence="7" id="KW-0812">Transmembrane</keyword>
<evidence type="ECO:0000256" key="4">
    <source>
        <dbReference type="ARBA" id="ARBA00022840"/>
    </source>
</evidence>
<dbReference type="AlphaFoldDB" id="A0A811MLC7"/>
<feature type="transmembrane region" description="Helical" evidence="7">
    <location>
        <begin position="511"/>
        <end position="536"/>
    </location>
</feature>
<evidence type="ECO:0000256" key="8">
    <source>
        <dbReference type="SAM" id="SignalP"/>
    </source>
</evidence>
<accession>A0A811MLC7</accession>
<dbReference type="EMBL" id="CAJGYO010000002">
    <property type="protein sequence ID" value="CAD6211556.1"/>
    <property type="molecule type" value="Genomic_DNA"/>
</dbReference>
<dbReference type="GO" id="GO:0030247">
    <property type="term" value="F:polysaccharide binding"/>
    <property type="evidence" value="ECO:0007669"/>
    <property type="project" value="InterPro"/>
</dbReference>
<dbReference type="Gene3D" id="1.10.510.10">
    <property type="entry name" value="Transferase(Phosphotransferase) domain 1"/>
    <property type="match status" value="1"/>
</dbReference>
<dbReference type="SMART" id="SM00220">
    <property type="entry name" value="S_TKc"/>
    <property type="match status" value="1"/>
</dbReference>
<dbReference type="OrthoDB" id="606002at2759"/>